<sequence>MGHFFRVEQGKVVKTSEETFPAVLTDRLALVGASGFPVFRPAFDALRSMGFYNLNPDFIREHQRPRDGRFLKSAGENIASVLGHLERTAPGSMRIIEEYLRIVVPMIRGVGRKRIVSMETLEFREAVTWTQEPWRFHAWNVSDGTLRALGILTALFQGNRDYTPSLIGIEEPETALHPGASGALREALERAAENTQVIVGSHSPDLLDDMDLPMESLLAVKADDGDTRLAPVDEGSRKALRERLFSVGELLRMNQLEPDPDDLRKQEQLDLFGE</sequence>
<dbReference type="PANTHER" id="PTHR40396:SF1">
    <property type="entry name" value="ATPASE AAA-TYPE CORE DOMAIN-CONTAINING PROTEIN"/>
    <property type="match status" value="1"/>
</dbReference>
<dbReference type="AlphaFoldDB" id="A0A450U3M0"/>
<evidence type="ECO:0000259" key="1">
    <source>
        <dbReference type="Pfam" id="PF13304"/>
    </source>
</evidence>
<dbReference type="PANTHER" id="PTHR40396">
    <property type="entry name" value="ATPASE-LIKE PROTEIN"/>
    <property type="match status" value="1"/>
</dbReference>
<dbReference type="EMBL" id="CAADFE010000139">
    <property type="protein sequence ID" value="VFJ77761.1"/>
    <property type="molecule type" value="Genomic_DNA"/>
</dbReference>
<accession>A0A450U3M0</accession>
<reference evidence="2" key="1">
    <citation type="submission" date="2019-02" db="EMBL/GenBank/DDBJ databases">
        <authorList>
            <person name="Gruber-Vodicka R. H."/>
            <person name="Seah K. B. B."/>
        </authorList>
    </citation>
    <scope>NUCLEOTIDE SEQUENCE</scope>
    <source>
        <strain evidence="2">BECK_BZ131</strain>
    </source>
</reference>
<name>A0A450U3M0_9GAMM</name>
<dbReference type="GO" id="GO:0005524">
    <property type="term" value="F:ATP binding"/>
    <property type="evidence" value="ECO:0007669"/>
    <property type="project" value="InterPro"/>
</dbReference>
<dbReference type="Pfam" id="PF13304">
    <property type="entry name" value="AAA_21"/>
    <property type="match status" value="1"/>
</dbReference>
<gene>
    <name evidence="2" type="ORF">BECKFW1821C_GA0114237_11394</name>
</gene>
<proteinExistence type="predicted"/>
<evidence type="ECO:0000313" key="2">
    <source>
        <dbReference type="EMBL" id="VFJ77761.1"/>
    </source>
</evidence>
<dbReference type="SUPFAM" id="SSF52540">
    <property type="entry name" value="P-loop containing nucleoside triphosphate hydrolases"/>
    <property type="match status" value="1"/>
</dbReference>
<dbReference type="InterPro" id="IPR027417">
    <property type="entry name" value="P-loop_NTPase"/>
</dbReference>
<protein>
    <submittedName>
        <fullName evidence="2">AAA domain-containing protein, putative AbiEii toxin, Type IV TA system</fullName>
    </submittedName>
</protein>
<organism evidence="2">
    <name type="scientific">Candidatus Kentrum sp. FW</name>
    <dbReference type="NCBI Taxonomy" id="2126338"/>
    <lineage>
        <taxon>Bacteria</taxon>
        <taxon>Pseudomonadati</taxon>
        <taxon>Pseudomonadota</taxon>
        <taxon>Gammaproteobacteria</taxon>
        <taxon>Candidatus Kentrum</taxon>
    </lineage>
</organism>
<dbReference type="InterPro" id="IPR003959">
    <property type="entry name" value="ATPase_AAA_core"/>
</dbReference>
<feature type="domain" description="ATPase AAA-type core" evidence="1">
    <location>
        <begin position="138"/>
        <end position="208"/>
    </location>
</feature>
<dbReference type="GO" id="GO:0016887">
    <property type="term" value="F:ATP hydrolysis activity"/>
    <property type="evidence" value="ECO:0007669"/>
    <property type="project" value="InterPro"/>
</dbReference>
<dbReference type="Gene3D" id="3.40.50.300">
    <property type="entry name" value="P-loop containing nucleotide triphosphate hydrolases"/>
    <property type="match status" value="1"/>
</dbReference>